<evidence type="ECO:0000313" key="2">
    <source>
        <dbReference type="EMBL" id="KAF1971015.1"/>
    </source>
</evidence>
<evidence type="ECO:0000313" key="3">
    <source>
        <dbReference type="Proteomes" id="UP000800036"/>
    </source>
</evidence>
<dbReference type="OrthoDB" id="3775700at2759"/>
<dbReference type="AlphaFoldDB" id="A0A6A5V1P3"/>
<evidence type="ECO:0008006" key="4">
    <source>
        <dbReference type="Google" id="ProtNLM"/>
    </source>
</evidence>
<protein>
    <recommendedName>
        <fullName evidence="4">AA1-like domain-containing protein</fullName>
    </recommendedName>
</protein>
<organism evidence="2 3">
    <name type="scientific">Bimuria novae-zelandiae CBS 107.79</name>
    <dbReference type="NCBI Taxonomy" id="1447943"/>
    <lineage>
        <taxon>Eukaryota</taxon>
        <taxon>Fungi</taxon>
        <taxon>Dikarya</taxon>
        <taxon>Ascomycota</taxon>
        <taxon>Pezizomycotina</taxon>
        <taxon>Dothideomycetes</taxon>
        <taxon>Pleosporomycetidae</taxon>
        <taxon>Pleosporales</taxon>
        <taxon>Massarineae</taxon>
        <taxon>Didymosphaeriaceae</taxon>
        <taxon>Bimuria</taxon>
    </lineage>
</organism>
<keyword evidence="1" id="KW-0732">Signal</keyword>
<feature type="chain" id="PRO_5025676408" description="AA1-like domain-containing protein" evidence="1">
    <location>
        <begin position="21"/>
        <end position="209"/>
    </location>
</feature>
<feature type="signal peptide" evidence="1">
    <location>
        <begin position="1"/>
        <end position="20"/>
    </location>
</feature>
<dbReference type="EMBL" id="ML976696">
    <property type="protein sequence ID" value="KAF1971015.1"/>
    <property type="molecule type" value="Genomic_DNA"/>
</dbReference>
<evidence type="ECO:0000256" key="1">
    <source>
        <dbReference type="SAM" id="SignalP"/>
    </source>
</evidence>
<name>A0A6A5V1P3_9PLEO</name>
<dbReference type="Proteomes" id="UP000800036">
    <property type="component" value="Unassembled WGS sequence"/>
</dbReference>
<proteinExistence type="predicted"/>
<gene>
    <name evidence="2" type="ORF">BU23DRAFT_570272</name>
</gene>
<keyword evidence="3" id="KW-1185">Reference proteome</keyword>
<accession>A0A6A5V1P3</accession>
<reference evidence="2" key="1">
    <citation type="journal article" date="2020" name="Stud. Mycol.">
        <title>101 Dothideomycetes genomes: a test case for predicting lifestyles and emergence of pathogens.</title>
        <authorList>
            <person name="Haridas S."/>
            <person name="Albert R."/>
            <person name="Binder M."/>
            <person name="Bloem J."/>
            <person name="Labutti K."/>
            <person name="Salamov A."/>
            <person name="Andreopoulos B."/>
            <person name="Baker S."/>
            <person name="Barry K."/>
            <person name="Bills G."/>
            <person name="Bluhm B."/>
            <person name="Cannon C."/>
            <person name="Castanera R."/>
            <person name="Culley D."/>
            <person name="Daum C."/>
            <person name="Ezra D."/>
            <person name="Gonzalez J."/>
            <person name="Henrissat B."/>
            <person name="Kuo A."/>
            <person name="Liang C."/>
            <person name="Lipzen A."/>
            <person name="Lutzoni F."/>
            <person name="Magnuson J."/>
            <person name="Mondo S."/>
            <person name="Nolan M."/>
            <person name="Ohm R."/>
            <person name="Pangilinan J."/>
            <person name="Park H.-J."/>
            <person name="Ramirez L."/>
            <person name="Alfaro M."/>
            <person name="Sun H."/>
            <person name="Tritt A."/>
            <person name="Yoshinaga Y."/>
            <person name="Zwiers L.-H."/>
            <person name="Turgeon B."/>
            <person name="Goodwin S."/>
            <person name="Spatafora J."/>
            <person name="Crous P."/>
            <person name="Grigoriev I."/>
        </authorList>
    </citation>
    <scope>NUCLEOTIDE SEQUENCE</scope>
    <source>
        <strain evidence="2">CBS 107.79</strain>
    </source>
</reference>
<sequence length="209" mass="23249">MYFSKLSILLAFAATILASALPNPYTAPFLIVRDEPIEVNVTFPTTDASSFSTQAFGGGVEGTLQLQWIDRNSIRSRYSVKDTKGDSHSVYMVTRLFNGGNDVLRCQNGLGNGRTQVCDWKRYDRSQRIKSVRPKCQQYVLGSSREWSQWWSYQVTGGGQASTCLAVGNLWFGKSVSCTTADAVRSKEESADQGRHLEVRRELEGPVGF</sequence>